<dbReference type="PANTHER" id="PTHR22949">
    <property type="entry name" value="WHITE COLLAR 2 PROTEIN WC2"/>
    <property type="match status" value="1"/>
</dbReference>
<dbReference type="Proteomes" id="UP000185904">
    <property type="component" value="Unassembled WGS sequence"/>
</dbReference>
<dbReference type="RefSeq" id="XP_022504563.1">
    <property type="nucleotide sequence ID" value="XM_022639255.1"/>
</dbReference>
<dbReference type="PANTHER" id="PTHR22949:SF0">
    <property type="entry name" value="RE27538P"/>
    <property type="match status" value="1"/>
</dbReference>
<feature type="domain" description="DUF8032" evidence="2">
    <location>
        <begin position="689"/>
        <end position="737"/>
    </location>
</feature>
<evidence type="ECO:0000313" key="3">
    <source>
        <dbReference type="EMBL" id="OAL39551.1"/>
    </source>
</evidence>
<feature type="compositionally biased region" description="Basic residues" evidence="1">
    <location>
        <begin position="517"/>
        <end position="529"/>
    </location>
</feature>
<feature type="region of interest" description="Disordered" evidence="1">
    <location>
        <begin position="847"/>
        <end position="871"/>
    </location>
</feature>
<feature type="domain" description="DUF8032" evidence="2">
    <location>
        <begin position="417"/>
        <end position="511"/>
    </location>
</feature>
<comment type="caution">
    <text evidence="3">The sequence shown here is derived from an EMBL/GenBank/DDBJ whole genome shotgun (WGS) entry which is preliminary data.</text>
</comment>
<proteinExistence type="predicted"/>
<gene>
    <name evidence="3" type="ORF">AYO20_00948</name>
</gene>
<feature type="region of interest" description="Disordered" evidence="1">
    <location>
        <begin position="640"/>
        <end position="675"/>
    </location>
</feature>
<feature type="region of interest" description="Disordered" evidence="1">
    <location>
        <begin position="1"/>
        <end position="24"/>
    </location>
</feature>
<organism evidence="3 4">
    <name type="scientific">Fonsecaea nubica</name>
    <dbReference type="NCBI Taxonomy" id="856822"/>
    <lineage>
        <taxon>Eukaryota</taxon>
        <taxon>Fungi</taxon>
        <taxon>Dikarya</taxon>
        <taxon>Ascomycota</taxon>
        <taxon>Pezizomycotina</taxon>
        <taxon>Eurotiomycetes</taxon>
        <taxon>Chaetothyriomycetidae</taxon>
        <taxon>Chaetothyriales</taxon>
        <taxon>Herpotrichiellaceae</taxon>
        <taxon>Fonsecaea</taxon>
    </lineage>
</organism>
<reference evidence="3 4" key="1">
    <citation type="submission" date="2016-03" db="EMBL/GenBank/DDBJ databases">
        <title>The draft genome sequence of Fonsecaea nubica causative agent of cutaneous subcutaneous infection in human host.</title>
        <authorList>
            <person name="Costa F."/>
            <person name="Sybren D.H."/>
            <person name="Raittz R.T."/>
            <person name="Weiss V.A."/>
            <person name="Leao A.C."/>
            <person name="Gomes R."/>
            <person name="De Souza E.M."/>
            <person name="Pedrosa F.O."/>
            <person name="Steffens M.B."/>
            <person name="Bombassaro A."/>
            <person name="Tadra-Sfeir M.Z."/>
            <person name="Moreno L.F."/>
            <person name="Najafzadeh M.J."/>
            <person name="Felipe M.S."/>
            <person name="Teixeira M."/>
            <person name="Sun J."/>
            <person name="Xi L."/>
            <person name="Castro M.A."/>
            <person name="Vicente V.A."/>
        </authorList>
    </citation>
    <scope>NUCLEOTIDE SEQUENCE [LARGE SCALE GENOMIC DNA]</scope>
    <source>
        <strain evidence="3 4">CBS 269.64</strain>
    </source>
</reference>
<feature type="region of interest" description="Disordered" evidence="1">
    <location>
        <begin position="71"/>
        <end position="104"/>
    </location>
</feature>
<keyword evidence="4" id="KW-1185">Reference proteome</keyword>
<feature type="compositionally biased region" description="Polar residues" evidence="1">
    <location>
        <begin position="265"/>
        <end position="317"/>
    </location>
</feature>
<dbReference type="OrthoDB" id="5599902at2759"/>
<dbReference type="GeneID" id="34584373"/>
<protein>
    <recommendedName>
        <fullName evidence="2">DUF8032 domain-containing protein</fullName>
    </recommendedName>
</protein>
<feature type="compositionally biased region" description="Low complexity" evidence="1">
    <location>
        <begin position="378"/>
        <end position="394"/>
    </location>
</feature>
<feature type="compositionally biased region" description="Basic and acidic residues" evidence="1">
    <location>
        <begin position="847"/>
        <end position="857"/>
    </location>
</feature>
<evidence type="ECO:0000313" key="4">
    <source>
        <dbReference type="Proteomes" id="UP000185904"/>
    </source>
</evidence>
<evidence type="ECO:0000259" key="2">
    <source>
        <dbReference type="Pfam" id="PF26087"/>
    </source>
</evidence>
<feature type="region of interest" description="Disordered" evidence="1">
    <location>
        <begin position="118"/>
        <end position="410"/>
    </location>
</feature>
<sequence>MAPTQSKKYAVASEKSSGPANLNLHAASLGNTQMHHHHLTARNAFKNNTLHSHPQQQGLQNLSHAVAPAKAPNLATGPEPGPSSGAGSGMGSTNTQAHGAGDAKLHPYSTVAPLHHIPQQSQTRTLSGSQSTQQPYPSPNLYTPQPTLQSPFLNSQAQFQAQPATTDPPNFYPPTQSPRSQHSGAGTYFPPEKSDSMAATATMQRPYPPIYHTPQSNSPASVTSPQTHDPVRPMYAQPGSQLSQPLYGYQYGMNSVPQPYGQHHATPQQHPINSQSMLPYQSTNSQLAGPQVASHHSTISSSPRLKSEPQHYQQTPQARAGMLQQQQQHPTPAPQPSPLPQQQAQQQPTHQQQQQQQQQMSQQQQAQPQQQPPPPPQQQQQPPTQQMPPNLQPNSNAAPGPIPATTPLKVRQDGNGVQWIAFEYSRDRVKMEYTIRCDVDSVDATVLSQEFKSENCVYPRACVPKEQYKGNRLNYETECNNVGWALAELNPCLRGKRGLIQRAVDSWRNSNQDPRLRSRRVRRQAKMNRSKMTPSSMGKPPGSGGPVSTGLPGPNSMAAPPTRPPGALPGTQSQILHHAQDVSPTGHDNVGAPTYNPAQQAYRQNPVTPQMASPNDLRQSHVFAGYPSYPASLAPSLGPSMAPSMQGGLHHLGRPGGTAAMVSKEQEEKNEEDNALFGELPEGKRRKFILVEDTQKNARVRVKVTLDQIEMSEIPDSYRKQNAVFPRAYFPVQMQTGAESILGARFVEEGDEVDGGVPTIGKTSVSVPVTDGEAEVSVPLISRSKRDREQKINELGYRMAWGQGRVFSGRPIFLARALDAYRSKQRSALLASGSDPSHIPAHLEIRPGKRRWLERTRATTQALTPPAPTSD</sequence>
<accession>A0A178DEC1</accession>
<feature type="compositionally biased region" description="Polar residues" evidence="1">
    <location>
        <begin position="118"/>
        <end position="169"/>
    </location>
</feature>
<feature type="region of interest" description="Disordered" evidence="1">
    <location>
        <begin position="510"/>
        <end position="571"/>
    </location>
</feature>
<feature type="compositionally biased region" description="Polar residues" evidence="1">
    <location>
        <begin position="213"/>
        <end position="227"/>
    </location>
</feature>
<name>A0A178DEC1_9EURO</name>
<dbReference type="AlphaFoldDB" id="A0A178DEC1"/>
<feature type="compositionally biased region" description="Low complexity" evidence="1">
    <location>
        <begin position="340"/>
        <end position="369"/>
    </location>
</feature>
<dbReference type="InterPro" id="IPR058345">
    <property type="entry name" value="DUF8032"/>
</dbReference>
<evidence type="ECO:0000256" key="1">
    <source>
        <dbReference type="SAM" id="MobiDB-lite"/>
    </source>
</evidence>
<dbReference type="Pfam" id="PF26087">
    <property type="entry name" value="DUF8032"/>
    <property type="match status" value="2"/>
</dbReference>
<dbReference type="EMBL" id="LVCJ01000004">
    <property type="protein sequence ID" value="OAL39551.1"/>
    <property type="molecule type" value="Genomic_DNA"/>
</dbReference>